<evidence type="ECO:0000313" key="2">
    <source>
        <dbReference type="Proteomes" id="UP001056120"/>
    </source>
</evidence>
<evidence type="ECO:0000313" key="1">
    <source>
        <dbReference type="EMBL" id="KAI3829657.1"/>
    </source>
</evidence>
<organism evidence="1 2">
    <name type="scientific">Smallanthus sonchifolius</name>
    <dbReference type="NCBI Taxonomy" id="185202"/>
    <lineage>
        <taxon>Eukaryota</taxon>
        <taxon>Viridiplantae</taxon>
        <taxon>Streptophyta</taxon>
        <taxon>Embryophyta</taxon>
        <taxon>Tracheophyta</taxon>
        <taxon>Spermatophyta</taxon>
        <taxon>Magnoliopsida</taxon>
        <taxon>eudicotyledons</taxon>
        <taxon>Gunneridae</taxon>
        <taxon>Pentapetalae</taxon>
        <taxon>asterids</taxon>
        <taxon>campanulids</taxon>
        <taxon>Asterales</taxon>
        <taxon>Asteraceae</taxon>
        <taxon>Asteroideae</taxon>
        <taxon>Heliantheae alliance</taxon>
        <taxon>Millerieae</taxon>
        <taxon>Smallanthus</taxon>
    </lineage>
</organism>
<accession>A0ACB9KBM7</accession>
<proteinExistence type="predicted"/>
<dbReference type="EMBL" id="CM042018">
    <property type="protein sequence ID" value="KAI3829657.1"/>
    <property type="molecule type" value="Genomic_DNA"/>
</dbReference>
<reference evidence="2" key="1">
    <citation type="journal article" date="2022" name="Mol. Ecol. Resour.">
        <title>The genomes of chicory, endive, great burdock and yacon provide insights into Asteraceae palaeo-polyploidization history and plant inulin production.</title>
        <authorList>
            <person name="Fan W."/>
            <person name="Wang S."/>
            <person name="Wang H."/>
            <person name="Wang A."/>
            <person name="Jiang F."/>
            <person name="Liu H."/>
            <person name="Zhao H."/>
            <person name="Xu D."/>
            <person name="Zhang Y."/>
        </authorList>
    </citation>
    <scope>NUCLEOTIDE SEQUENCE [LARGE SCALE GENOMIC DNA]</scope>
    <source>
        <strain evidence="2">cv. Yunnan</strain>
    </source>
</reference>
<protein>
    <submittedName>
        <fullName evidence="1">Uncharacterized protein</fullName>
    </submittedName>
</protein>
<keyword evidence="2" id="KW-1185">Reference proteome</keyword>
<name>A0ACB9KBM7_9ASTR</name>
<dbReference type="Proteomes" id="UP001056120">
    <property type="component" value="Linkage Group LG01"/>
</dbReference>
<reference evidence="1 2" key="2">
    <citation type="journal article" date="2022" name="Mol. Ecol. Resour.">
        <title>The genomes of chicory, endive, great burdock and yacon provide insights into Asteraceae paleo-polyploidization history and plant inulin production.</title>
        <authorList>
            <person name="Fan W."/>
            <person name="Wang S."/>
            <person name="Wang H."/>
            <person name="Wang A."/>
            <person name="Jiang F."/>
            <person name="Liu H."/>
            <person name="Zhao H."/>
            <person name="Xu D."/>
            <person name="Zhang Y."/>
        </authorList>
    </citation>
    <scope>NUCLEOTIDE SEQUENCE [LARGE SCALE GENOMIC DNA]</scope>
    <source>
        <strain evidence="2">cv. Yunnan</strain>
        <tissue evidence="1">Leaves</tissue>
    </source>
</reference>
<gene>
    <name evidence="1" type="ORF">L1987_03784</name>
</gene>
<comment type="caution">
    <text evidence="1">The sequence shown here is derived from an EMBL/GenBank/DDBJ whole genome shotgun (WGS) entry which is preliminary data.</text>
</comment>
<sequence>MGMLTESNSGKYDRPIDEGWTSRCYHIGDNFPRLGNAEQCRLTLEDTSYIVINERFGIVEGLMTTVHSITVTALKVQGQLFLCWEGSAADGRILRSAMIRENGMQVPKEMAYDPFDDDEFIDTNDDVDDEDLGSHVEHITTIGTSNEWTNFRQNLATSMGPGKNKKKWNEKEDEKLVASMLNVLNSAKWRGKKFPHYRDLCIVFGKDRANGRDAQTAADIISNINREETEANGDGLDDIDVDQPLNNPLDAASREESSAQRKRKRRNSWDPLMNMAFFFEPQHFKPSLAFSLHLARKLSLAAGFVKELHDLVVQKKGYKDVQEVLWESNPSSYDYGSTFPKDSICTMPFSWASTDPSTFLVRGDKSNKREDGLAGQFHRIVQREEKAIDDSRCNHQRVDHTMSLPFLHWTYLATPLLPEFADNMQLHPSRTSKGRCYKANAQSDSLYPSDKSFNSYFNLHFPNKFLMVFVNHNVTTKYPEIFKADVRVLLMELMKAAAAGGWLQKFATGTIAGPNLTTIYAFVQCRPNLSAERCIECLENAVDVYYLYGHRAPFAEGTLFQPTCNFKYITKQFFDWINFFRSPPPPPATMPLSAPPDGIRLLN</sequence>